<protein>
    <submittedName>
        <fullName evidence="1">DUF6157 family protein</fullName>
    </submittedName>
</protein>
<dbReference type="Proteomes" id="UP001500469">
    <property type="component" value="Unassembled WGS sequence"/>
</dbReference>
<keyword evidence="2" id="KW-1185">Reference proteome</keyword>
<comment type="caution">
    <text evidence="1">The sequence shown here is derived from an EMBL/GenBank/DDBJ whole genome shotgun (WGS) entry which is preliminary data.</text>
</comment>
<dbReference type="RefSeq" id="WP_343850634.1">
    <property type="nucleotide sequence ID" value="NZ_BAAAFI010000007.1"/>
</dbReference>
<dbReference type="EMBL" id="BAAAFI010000007">
    <property type="protein sequence ID" value="GAA0878849.1"/>
    <property type="molecule type" value="Genomic_DNA"/>
</dbReference>
<name>A0ABN1MZ93_9BACT</name>
<dbReference type="InterPro" id="IPR046155">
    <property type="entry name" value="DUF6157"/>
</dbReference>
<organism evidence="1 2">
    <name type="scientific">Algoriphagus jejuensis</name>
    <dbReference type="NCBI Taxonomy" id="419934"/>
    <lineage>
        <taxon>Bacteria</taxon>
        <taxon>Pseudomonadati</taxon>
        <taxon>Bacteroidota</taxon>
        <taxon>Cytophagia</taxon>
        <taxon>Cytophagales</taxon>
        <taxon>Cyclobacteriaceae</taxon>
        <taxon>Algoriphagus</taxon>
    </lineage>
</organism>
<evidence type="ECO:0000313" key="1">
    <source>
        <dbReference type="EMBL" id="GAA0878849.1"/>
    </source>
</evidence>
<gene>
    <name evidence="1" type="ORF">GCM10009119_18170</name>
</gene>
<dbReference type="Pfam" id="PF19654">
    <property type="entry name" value="DUF6157"/>
    <property type="match status" value="1"/>
</dbReference>
<evidence type="ECO:0000313" key="2">
    <source>
        <dbReference type="Proteomes" id="UP001500469"/>
    </source>
</evidence>
<reference evidence="1 2" key="1">
    <citation type="journal article" date="2019" name="Int. J. Syst. Evol. Microbiol.">
        <title>The Global Catalogue of Microorganisms (GCM) 10K type strain sequencing project: providing services to taxonomists for standard genome sequencing and annotation.</title>
        <authorList>
            <consortium name="The Broad Institute Genomics Platform"/>
            <consortium name="The Broad Institute Genome Sequencing Center for Infectious Disease"/>
            <person name="Wu L."/>
            <person name="Ma J."/>
        </authorList>
    </citation>
    <scope>NUCLEOTIDE SEQUENCE [LARGE SCALE GENOMIC DNA]</scope>
    <source>
        <strain evidence="1 2">JCM 16112</strain>
    </source>
</reference>
<accession>A0ABN1MZ93</accession>
<proteinExistence type="predicted"/>
<sequence length="174" mass="19801">MNRYTILSKGKGCLARRHANVAIKAQTGTYKTITNEDKMKVHTTNYFDIFIEVAEDTKADRGTIPPTKASKTVAEMQYEMISKNPYKYTSDDILFQVFADRKDLSTAEYNEAREEFFSKGQACFRASPLTKTYGFGVHSDSKGRLALVGMETEEYQRFLSDTNVKKLKAMKSSR</sequence>